<dbReference type="NCBIfam" id="NF041492">
    <property type="entry name" value="MobF"/>
    <property type="match status" value="1"/>
</dbReference>
<gene>
    <name evidence="4" type="primary">mobF</name>
    <name evidence="4" type="ORF">WDU93_10300</name>
</gene>
<sequence>MILFRGTGAAALRYLQSDRSRADDYYLEGGAAIAEFAVVDGRGTVIGEGALTPEDYAAWVNWINPLTGETMGKPRLAGDTKQGSPRFAEMVVNAPKSLSIAAALHPEVSAALDVAQKDAVAQIRRWLGEHSVTRIGPRGKQEVVPVQQLETVSVVHHTSRAGDPHRHIHFQIGTRVWAAGGWRGLDTAALFRQQGAIRALGTAVIAAHPQLAAALDAHGLTLDPVTGEVAELEPYNALMSKRSAQVQRNLARFRAEWEAAHPGQEPGPVVRGRLEAMAWDHDRPAKKPTTLSDEAAWRVELAEAGYTPNPPRVRRNAPVALDDLSVQQVASRALDRCAAGASAWTVHTVQEHVTRIITEAGVRATPEALRDIVAITTRLAIEDCLSVLPPDSVQPEHVAHLTTLHVVAVETQLRDRLAVRATTRARDAPDVTRLAHDAGLDPEQAQAAAAVAGTDPIVVVEGAAGAGKTTMLGAAIEAAAGQGRRTRVVTPTKKAADVAAQELGVSTDSVAKFVHEHGWRWNADGVWTRLAVGDTDPENGSTYTGPSAAAQLVRGERIVVDEAGMLDQDTALALLTVADEHGATLALVGDRAQLPAVGRGGVLDMAAQLSPRVYDMTTVHRFAAPEYAALTVQMRRGEHPALLFDRLHALGLVVLHESTEAVQEAIARNAREGDAITTATNDEARELNERIREERVRAGVVDDARTATGSDGLSIGAGDVIQTRRNDSDVQVANRQTWTVQAVGQDGAVWAKENGTGRLRERTVRLPAGYVAEHTHLAYASTAYGVQGATVPASHTVLSDALDASGVYVGMTRGQETNRLHVVAADVDDAREQFVAALERDRADRGLVAATEAAREAIVGLVADGPVRVVNTARARLTEQIERADREAAKWEQAVTALDRQRVEQRAEADEQQEAVAAADARAAEVRAEVATPLIEQATADGTAYLTGRERMWEAQTAHGQAGRLRKRAAGRAATEAVETHRATEDAVRRCWGSLPAGASGVEPWAEKVAGNQADADPRVTETRQEAEHAHRERTRLAERHLRESTILRQQVLGSATPSAAITRASGWRARAELARRDLAQIEALPVTEAVQYVRDLAARAEAERQAAERAQAAREARAAQLNDFTRRPGDHGRTPPDRGLGL</sequence>
<feature type="domain" description="TrwC relaxase" evidence="3">
    <location>
        <begin position="10"/>
        <end position="303"/>
    </location>
</feature>
<dbReference type="SUPFAM" id="SSF55464">
    <property type="entry name" value="Origin of replication-binding domain, RBD-like"/>
    <property type="match status" value="1"/>
</dbReference>
<dbReference type="Gene3D" id="2.30.30.940">
    <property type="match status" value="1"/>
</dbReference>
<evidence type="ECO:0000256" key="2">
    <source>
        <dbReference type="SAM" id="MobiDB-lite"/>
    </source>
</evidence>
<feature type="compositionally biased region" description="Basic and acidic residues" evidence="2">
    <location>
        <begin position="1108"/>
        <end position="1118"/>
    </location>
</feature>
<dbReference type="EMBL" id="JBBDGN010000009">
    <property type="protein sequence ID" value="MEJ1092083.1"/>
    <property type="molecule type" value="Genomic_DNA"/>
</dbReference>
<dbReference type="Proteomes" id="UP001366085">
    <property type="component" value="Unassembled WGS sequence"/>
</dbReference>
<name>A0ABU8LL89_9MICO</name>
<accession>A0ABU8LL89</accession>
<proteinExistence type="predicted"/>
<protein>
    <submittedName>
        <fullName evidence="4">MobF family relaxase</fullName>
    </submittedName>
</protein>
<dbReference type="SUPFAM" id="SSF52540">
    <property type="entry name" value="P-loop containing nucleoside triphosphate hydrolases"/>
    <property type="match status" value="1"/>
</dbReference>
<evidence type="ECO:0000259" key="3">
    <source>
        <dbReference type="Pfam" id="PF08751"/>
    </source>
</evidence>
<dbReference type="InterPro" id="IPR014862">
    <property type="entry name" value="TrwC"/>
</dbReference>
<dbReference type="RefSeq" id="WP_337320286.1">
    <property type="nucleotide sequence ID" value="NZ_JBBDGN010000009.1"/>
</dbReference>
<dbReference type="Gene3D" id="3.40.50.300">
    <property type="entry name" value="P-loop containing nucleotide triphosphate hydrolases"/>
    <property type="match status" value="2"/>
</dbReference>
<evidence type="ECO:0000256" key="1">
    <source>
        <dbReference type="SAM" id="Coils"/>
    </source>
</evidence>
<feature type="compositionally biased region" description="Basic and acidic residues" evidence="2">
    <location>
        <begin position="1125"/>
        <end position="1137"/>
    </location>
</feature>
<feature type="region of interest" description="Disordered" evidence="2">
    <location>
        <begin position="1108"/>
        <end position="1143"/>
    </location>
</feature>
<organism evidence="4 5">
    <name type="scientific">Microbacterium istanbulense</name>
    <dbReference type="NCBI Taxonomy" id="3122049"/>
    <lineage>
        <taxon>Bacteria</taxon>
        <taxon>Bacillati</taxon>
        <taxon>Actinomycetota</taxon>
        <taxon>Actinomycetes</taxon>
        <taxon>Micrococcales</taxon>
        <taxon>Microbacteriaceae</taxon>
        <taxon>Microbacterium</taxon>
    </lineage>
</organism>
<comment type="caution">
    <text evidence="4">The sequence shown here is derived from an EMBL/GenBank/DDBJ whole genome shotgun (WGS) entry which is preliminary data.</text>
</comment>
<dbReference type="InterPro" id="IPR027417">
    <property type="entry name" value="P-loop_NTPase"/>
</dbReference>
<dbReference type="Pfam" id="PF08751">
    <property type="entry name" value="TrwC"/>
    <property type="match status" value="1"/>
</dbReference>
<dbReference type="Pfam" id="PF13604">
    <property type="entry name" value="AAA_30"/>
    <property type="match status" value="1"/>
</dbReference>
<evidence type="ECO:0000313" key="4">
    <source>
        <dbReference type="EMBL" id="MEJ1092083.1"/>
    </source>
</evidence>
<feature type="region of interest" description="Disordered" evidence="2">
    <location>
        <begin position="957"/>
        <end position="985"/>
    </location>
</feature>
<reference evidence="4 5" key="1">
    <citation type="submission" date="2024-02" db="EMBL/GenBank/DDBJ databases">
        <authorList>
            <person name="Saticioglu I.B."/>
        </authorList>
    </citation>
    <scope>NUCLEOTIDE SEQUENCE [LARGE SCALE GENOMIC DNA]</scope>
    <source>
        <strain evidence="4 5">Mu-43</strain>
    </source>
</reference>
<evidence type="ECO:0000313" key="5">
    <source>
        <dbReference type="Proteomes" id="UP001366085"/>
    </source>
</evidence>
<feature type="coiled-coil region" evidence="1">
    <location>
        <begin position="867"/>
        <end position="929"/>
    </location>
</feature>
<keyword evidence="1" id="KW-0175">Coiled coil</keyword>
<keyword evidence="5" id="KW-1185">Reference proteome</keyword>